<organism evidence="2 3">
    <name type="scientific">Ambrosiozyma monospora</name>
    <name type="common">Yeast</name>
    <name type="synonym">Endomycopsis monosporus</name>
    <dbReference type="NCBI Taxonomy" id="43982"/>
    <lineage>
        <taxon>Eukaryota</taxon>
        <taxon>Fungi</taxon>
        <taxon>Dikarya</taxon>
        <taxon>Ascomycota</taxon>
        <taxon>Saccharomycotina</taxon>
        <taxon>Pichiomycetes</taxon>
        <taxon>Pichiales</taxon>
        <taxon>Pichiaceae</taxon>
        <taxon>Ambrosiozyma</taxon>
    </lineage>
</organism>
<dbReference type="SUPFAM" id="SSF54928">
    <property type="entry name" value="RNA-binding domain, RBD"/>
    <property type="match status" value="1"/>
</dbReference>
<dbReference type="GO" id="GO:0003676">
    <property type="term" value="F:nucleic acid binding"/>
    <property type="evidence" value="ECO:0007669"/>
    <property type="project" value="InterPro"/>
</dbReference>
<feature type="region of interest" description="Disordered" evidence="1">
    <location>
        <begin position="352"/>
        <end position="382"/>
    </location>
</feature>
<comment type="caution">
    <text evidence="2">The sequence shown here is derived from an EMBL/GenBank/DDBJ whole genome shotgun (WGS) entry which is preliminary data.</text>
</comment>
<dbReference type="AlphaFoldDB" id="A0A9W6Z6P6"/>
<feature type="region of interest" description="Disordered" evidence="1">
    <location>
        <begin position="256"/>
        <end position="308"/>
    </location>
</feature>
<name>A0A9W6Z6P6_AMBMO</name>
<feature type="region of interest" description="Disordered" evidence="1">
    <location>
        <begin position="42"/>
        <end position="131"/>
    </location>
</feature>
<reference evidence="2" key="1">
    <citation type="submission" date="2023-04" db="EMBL/GenBank/DDBJ databases">
        <title>Ambrosiozyma monospora NBRC 1965.</title>
        <authorList>
            <person name="Ichikawa N."/>
            <person name="Sato H."/>
            <person name="Tonouchi N."/>
        </authorList>
    </citation>
    <scope>NUCLEOTIDE SEQUENCE</scope>
    <source>
        <strain evidence="2">NBRC 1965</strain>
    </source>
</reference>
<dbReference type="InterPro" id="IPR035979">
    <property type="entry name" value="RBD_domain_sf"/>
</dbReference>
<evidence type="ECO:0000313" key="3">
    <source>
        <dbReference type="Proteomes" id="UP001165063"/>
    </source>
</evidence>
<evidence type="ECO:0000256" key="1">
    <source>
        <dbReference type="SAM" id="MobiDB-lite"/>
    </source>
</evidence>
<gene>
    <name evidence="2" type="ORF">Amon01_000839800</name>
</gene>
<keyword evidence="3" id="KW-1185">Reference proteome</keyword>
<proteinExistence type="predicted"/>
<protein>
    <submittedName>
        <fullName evidence="2">Unnamed protein product</fullName>
    </submittedName>
</protein>
<dbReference type="OrthoDB" id="48651at2759"/>
<accession>A0A9W6Z6P6</accession>
<sequence>MPPRKDVKMSLNEFLADDTLGGGSWADDEIDVNSIEIPISTHVPINTATTHPRDFESSSSSYGDGGGWRGGNTYNYPPHYGSPPSSRFDNHDRLGPRGSSGYGSTGNRLSGPNSRSGSIRGGMGRSGQINLPKDLPPPYIAKFSNLPEDSTQKLIKDLFESRYTHFDRFKVLVDPAPPQSRLQSQLHQQKKKCAFVQLPSIPELQKVVRWNDIFIERLRIYVEVADFEDFKYVQDYNQSIGFDEVKEEERIEKLKAERGSFASSRRSSSNTLPPLRSPERLHAQPVFQGSQSRPRSISPVPAPHKPRVNPFGAAKPVDNPIIPIITESTAQLKKTISNKLSAISSPKLLNSQLQPEPVAQPQPSKPKKVNPFGAAKPVDTQSKQMEIERRLSDAKLNSTTFKTLAALEKEKKLTTFFPQFSTLFDLTTYCCSNSSC</sequence>
<dbReference type="Proteomes" id="UP001165063">
    <property type="component" value="Unassembled WGS sequence"/>
</dbReference>
<feature type="compositionally biased region" description="Low complexity" evidence="1">
    <location>
        <begin position="263"/>
        <end position="274"/>
    </location>
</feature>
<dbReference type="EMBL" id="BSXU01007256">
    <property type="protein sequence ID" value="GMG56331.1"/>
    <property type="molecule type" value="Genomic_DNA"/>
</dbReference>
<dbReference type="CDD" id="cd00590">
    <property type="entry name" value="RRM_SF"/>
    <property type="match status" value="1"/>
</dbReference>
<evidence type="ECO:0000313" key="2">
    <source>
        <dbReference type="EMBL" id="GMG56331.1"/>
    </source>
</evidence>